<keyword evidence="2" id="KW-1185">Reference proteome</keyword>
<protein>
    <submittedName>
        <fullName evidence="1">Transposase, IS4</fullName>
    </submittedName>
</protein>
<evidence type="ECO:0000313" key="1">
    <source>
        <dbReference type="EMBL" id="AGS06470.1"/>
    </source>
</evidence>
<sequence>MTETEEHNDWKVMSKRH</sequence>
<dbReference type="EMBL" id="CP003025">
    <property type="protein sequence ID" value="AGS06470.1"/>
    <property type="molecule type" value="Genomic_DNA"/>
</dbReference>
<proteinExistence type="predicted"/>
<organism evidence="1 2">
    <name type="scientific">Streptococcus lutetiensis 033</name>
    <dbReference type="NCBI Taxonomy" id="1076934"/>
    <lineage>
        <taxon>Bacteria</taxon>
        <taxon>Bacillati</taxon>
        <taxon>Bacillota</taxon>
        <taxon>Bacilli</taxon>
        <taxon>Lactobacillales</taxon>
        <taxon>Streptococcaceae</taxon>
        <taxon>Streptococcus</taxon>
    </lineage>
</organism>
<evidence type="ECO:0000313" key="2">
    <source>
        <dbReference type="Proteomes" id="UP000015268"/>
    </source>
</evidence>
<reference evidence="1 2" key="1">
    <citation type="journal article" date="2013" name="BMC Microbiol.">
        <title>Dynamics of fecal microbial communities in children with diarrhea of unknown etiology and genomic analysis of associated Streptococcus lutetiensis.</title>
        <authorList>
            <person name="Jin D."/>
            <person name="Chen C."/>
            <person name="Li L."/>
            <person name="Lu S."/>
            <person name="Li Z."/>
            <person name="Zhou Z."/>
            <person name="Jing H."/>
            <person name="Xu Y."/>
            <person name="Du P."/>
            <person name="Wang H."/>
            <person name="Xiong Y."/>
            <person name="Zheng H."/>
            <person name="Bai X."/>
            <person name="Sun H."/>
            <person name="Wang L."/>
            <person name="Ye C."/>
            <person name="Gottschalk M."/>
            <person name="Xu J."/>
        </authorList>
    </citation>
    <scope>NUCLEOTIDE SEQUENCE [LARGE SCALE GENOMIC DNA]</scope>
    <source>
        <strain evidence="1 2">033</strain>
    </source>
</reference>
<accession>A0AB33APH8</accession>
<gene>
    <name evidence="1" type="ORF">KE3_2022</name>
</gene>
<dbReference type="KEGG" id="slu:KE3_2022"/>
<name>A0AB33APH8_9STRE</name>
<dbReference type="Proteomes" id="UP000015268">
    <property type="component" value="Chromosome"/>
</dbReference>
<dbReference type="AlphaFoldDB" id="A0AB33APH8"/>